<dbReference type="PATRIC" id="fig|662476.7.peg.1079"/>
<evidence type="ECO:0000259" key="9">
    <source>
        <dbReference type="Pfam" id="PF13588"/>
    </source>
</evidence>
<evidence type="ECO:0000256" key="3">
    <source>
        <dbReference type="ARBA" id="ARBA00022679"/>
    </source>
</evidence>
<protein>
    <recommendedName>
        <fullName evidence="1">site-specific DNA-methyltransferase (adenine-specific)</fullName>
        <ecNumber evidence="1">2.1.1.72</ecNumber>
    </recommendedName>
</protein>
<accession>M0K184</accession>
<evidence type="ECO:0000256" key="1">
    <source>
        <dbReference type="ARBA" id="ARBA00011900"/>
    </source>
</evidence>
<dbReference type="Proteomes" id="UP000682967">
    <property type="component" value="Chromosome"/>
</dbReference>
<evidence type="ECO:0000256" key="2">
    <source>
        <dbReference type="ARBA" id="ARBA00022603"/>
    </source>
</evidence>
<evidence type="ECO:0000313" key="12">
    <source>
        <dbReference type="Proteomes" id="UP000011659"/>
    </source>
</evidence>
<reference evidence="10 12" key="1">
    <citation type="journal article" date="2014" name="PLoS Genet.">
        <title>Phylogenetically driven sequencing of extremely halophilic archaea reveals strategies for static and dynamic osmo-response.</title>
        <authorList>
            <person name="Becker E.A."/>
            <person name="Seitzer P.M."/>
            <person name="Tritt A."/>
            <person name="Larsen D."/>
            <person name="Krusor M."/>
            <person name="Yao A.I."/>
            <person name="Wu D."/>
            <person name="Madern D."/>
            <person name="Eisen J.A."/>
            <person name="Darling A.E."/>
            <person name="Facciotti M.T."/>
        </authorList>
    </citation>
    <scope>NUCLEOTIDE SEQUENCE [LARGE SCALE GENOMIC DNA]</scope>
    <source>
        <strain evidence="10 12">ATCC 33800</strain>
    </source>
</reference>
<dbReference type="SUPFAM" id="SSF116734">
    <property type="entry name" value="DNA methylase specificity domain"/>
    <property type="match status" value="1"/>
</dbReference>
<dbReference type="GO" id="GO:0003677">
    <property type="term" value="F:DNA binding"/>
    <property type="evidence" value="ECO:0007669"/>
    <property type="project" value="UniProtKB-KW"/>
</dbReference>
<dbReference type="Proteomes" id="UP000011659">
    <property type="component" value="Unassembled WGS sequence"/>
</dbReference>
<dbReference type="RefSeq" id="WP_004959273.1">
    <property type="nucleotide sequence ID" value="NZ_AOLR01000008.1"/>
</dbReference>
<dbReference type="EMBL" id="CP073366">
    <property type="protein sequence ID" value="QUJ71950.1"/>
    <property type="molecule type" value="Genomic_DNA"/>
</dbReference>
<dbReference type="Gene3D" id="3.90.220.20">
    <property type="entry name" value="DNA methylase specificity domains"/>
    <property type="match status" value="1"/>
</dbReference>
<dbReference type="GO" id="GO:0032259">
    <property type="term" value="P:methylation"/>
    <property type="evidence" value="ECO:0007669"/>
    <property type="project" value="UniProtKB-KW"/>
</dbReference>
<keyword evidence="6" id="KW-0238">DNA-binding</keyword>
<name>M0K184_9EURY</name>
<feature type="domain" description="DNA methylase adenine-specific" evidence="8">
    <location>
        <begin position="241"/>
        <end position="445"/>
    </location>
</feature>
<feature type="domain" description="Type I restriction enzyme R protein N-terminal" evidence="9">
    <location>
        <begin position="16"/>
        <end position="80"/>
    </location>
</feature>
<dbReference type="PANTHER" id="PTHR42933">
    <property type="entry name" value="SLR6095 PROTEIN"/>
    <property type="match status" value="1"/>
</dbReference>
<dbReference type="KEGG" id="hsin:KDQ40_14850"/>
<dbReference type="InterPro" id="IPR029464">
    <property type="entry name" value="HSDR_N"/>
</dbReference>
<sequence length="676" mass="76649">MNEPELVAELFKEFTSEYDPDRVRAEYELSADSRPDIVVLDDDDGPWLIVEVKTNSDKNAHWASFDQLRRYQSQSTAQYLGFFTRNVRYVYKQEEVDGYTIQVSSETFPDSSTDLENQRGFKSSAEIQFCYEQAKRICKKQPGIEISIEEFLKAVQQKAVAEEHEVEISAWKESFSEQIQDVNQILQQRFSFYEANSEDDLEQSRIIHGVLNGYSLEKTEDTILEEFVSRIPSFFDDQSPYGTPIASAKYISDRLDISPGDKILDPAIGWGNVLRELNNSEPGAEYQGIEINPEIAQTACALNTITKTDVSIRASDGIELPWMDESFRSSFDHVILDPPIGKRISSSEIPEQLEDWEGQYIEDLFVFASLQYLDEGGLLTAIVPLDLLSRGRSSKVRDELIENYQIETVIEVNKGSFYPSVRSDLAVIQVRKQASTDANLTQFIILDQLKEEDSESFDPEVQNRFELHVPDLLRKTLVPSKVEAQQNIENRLYEEYPEYCSFDFVASGFRRGIRLSQEELASEGDIQYLKISHVTGESDSKQYLKDGRVDEVVTAGPTDLLISAAGAVDVAYVPEKEVVPHSNWVIVRFDSEALARIYQGFFVTEVGTDYLESLATGATIPHLSIEVLNDIQVPDFESFLSIEDAVPELAQIEQLHRGRVDENTAAHIQKILQEGS</sequence>
<gene>
    <name evidence="10" type="ORF">C436_05410</name>
    <name evidence="11" type="ORF">KDQ40_14850</name>
</gene>
<keyword evidence="5" id="KW-0680">Restriction system</keyword>
<dbReference type="GO" id="GO:0009007">
    <property type="term" value="F:site-specific DNA-methyltransferase (adenine-specific) activity"/>
    <property type="evidence" value="ECO:0007669"/>
    <property type="project" value="UniProtKB-EC"/>
</dbReference>
<evidence type="ECO:0000259" key="8">
    <source>
        <dbReference type="Pfam" id="PF02384"/>
    </source>
</evidence>
<dbReference type="GO" id="GO:0008170">
    <property type="term" value="F:N-methyltransferase activity"/>
    <property type="evidence" value="ECO:0007669"/>
    <property type="project" value="InterPro"/>
</dbReference>
<evidence type="ECO:0000256" key="5">
    <source>
        <dbReference type="ARBA" id="ARBA00022747"/>
    </source>
</evidence>
<dbReference type="PRINTS" id="PR00507">
    <property type="entry name" value="N12N6MTFRASE"/>
</dbReference>
<evidence type="ECO:0000256" key="6">
    <source>
        <dbReference type="ARBA" id="ARBA00023125"/>
    </source>
</evidence>
<evidence type="ECO:0000256" key="4">
    <source>
        <dbReference type="ARBA" id="ARBA00022691"/>
    </source>
</evidence>
<keyword evidence="12" id="KW-1185">Reference proteome</keyword>
<evidence type="ECO:0000313" key="10">
    <source>
        <dbReference type="EMBL" id="EMA15192.1"/>
    </source>
</evidence>
<dbReference type="Pfam" id="PF02384">
    <property type="entry name" value="N6_Mtase"/>
    <property type="match status" value="1"/>
</dbReference>
<dbReference type="Pfam" id="PF13588">
    <property type="entry name" value="HSDR_N_2"/>
    <property type="match status" value="1"/>
</dbReference>
<comment type="catalytic activity">
    <reaction evidence="7">
        <text>a 2'-deoxyadenosine in DNA + S-adenosyl-L-methionine = an N(6)-methyl-2'-deoxyadenosine in DNA + S-adenosyl-L-homocysteine + H(+)</text>
        <dbReference type="Rhea" id="RHEA:15197"/>
        <dbReference type="Rhea" id="RHEA-COMP:12418"/>
        <dbReference type="Rhea" id="RHEA-COMP:12419"/>
        <dbReference type="ChEBI" id="CHEBI:15378"/>
        <dbReference type="ChEBI" id="CHEBI:57856"/>
        <dbReference type="ChEBI" id="CHEBI:59789"/>
        <dbReference type="ChEBI" id="CHEBI:90615"/>
        <dbReference type="ChEBI" id="CHEBI:90616"/>
        <dbReference type="EC" id="2.1.1.72"/>
    </reaction>
</comment>
<dbReference type="EMBL" id="AOLR01000008">
    <property type="protein sequence ID" value="EMA15192.1"/>
    <property type="molecule type" value="Genomic_DNA"/>
</dbReference>
<organism evidence="10 12">
    <name type="scientific">Haloarcula marismortui ATCC 33800</name>
    <dbReference type="NCBI Taxonomy" id="662476"/>
    <lineage>
        <taxon>Archaea</taxon>
        <taxon>Methanobacteriati</taxon>
        <taxon>Methanobacteriota</taxon>
        <taxon>Stenosarchaea group</taxon>
        <taxon>Halobacteria</taxon>
        <taxon>Halobacteriales</taxon>
        <taxon>Haloarculaceae</taxon>
        <taxon>Haloarcula</taxon>
    </lineage>
</organism>
<keyword evidence="2 11" id="KW-0489">Methyltransferase</keyword>
<dbReference type="InterPro" id="IPR003356">
    <property type="entry name" value="DNA_methylase_A-5"/>
</dbReference>
<keyword evidence="4" id="KW-0949">S-adenosyl-L-methionine</keyword>
<dbReference type="Gene3D" id="3.40.50.150">
    <property type="entry name" value="Vaccinia Virus protein VP39"/>
    <property type="match status" value="1"/>
</dbReference>
<dbReference type="CDD" id="cd02440">
    <property type="entry name" value="AdoMet_MTases"/>
    <property type="match status" value="1"/>
</dbReference>
<dbReference type="InterPro" id="IPR044946">
    <property type="entry name" value="Restrct_endonuc_typeI_TRD_sf"/>
</dbReference>
<dbReference type="OrthoDB" id="346514at2157"/>
<reference evidence="11" key="2">
    <citation type="submission" date="2021-04" db="EMBL/GenBank/DDBJ databases">
        <title>Complete Genome sequence and Methylome Analysis of the Haloarchaeon Haloarcula sinaiiensis.</title>
        <authorList>
            <person name="Fomenkov A."/>
            <person name="DasSarma P."/>
            <person name="DasSarma S."/>
            <person name="Roberts R.J."/>
        </authorList>
    </citation>
    <scope>NUCLEOTIDE SEQUENCE</scope>
    <source>
        <strain evidence="11">ATCC 33800</strain>
    </source>
</reference>
<proteinExistence type="predicted"/>
<evidence type="ECO:0000256" key="7">
    <source>
        <dbReference type="ARBA" id="ARBA00047942"/>
    </source>
</evidence>
<dbReference type="SUPFAM" id="SSF53335">
    <property type="entry name" value="S-adenosyl-L-methionine-dependent methyltransferases"/>
    <property type="match status" value="1"/>
</dbReference>
<dbReference type="GeneID" id="64824260"/>
<evidence type="ECO:0000313" key="11">
    <source>
        <dbReference type="EMBL" id="QUJ71950.1"/>
    </source>
</evidence>
<keyword evidence="3" id="KW-0808">Transferase</keyword>
<dbReference type="PANTHER" id="PTHR42933:SF3">
    <property type="entry name" value="TYPE I RESTRICTION ENZYME MJAVIII METHYLASE SUBUNIT"/>
    <property type="match status" value="1"/>
</dbReference>
<dbReference type="EC" id="2.1.1.72" evidence="1"/>
<dbReference type="InterPro" id="IPR029063">
    <property type="entry name" value="SAM-dependent_MTases_sf"/>
</dbReference>
<dbReference type="AlphaFoldDB" id="M0K184"/>
<dbReference type="InterPro" id="IPR051537">
    <property type="entry name" value="DNA_Adenine_Mtase"/>
</dbReference>
<dbReference type="GO" id="GO:0009307">
    <property type="term" value="P:DNA restriction-modification system"/>
    <property type="evidence" value="ECO:0007669"/>
    <property type="project" value="UniProtKB-KW"/>
</dbReference>